<feature type="compositionally biased region" description="Basic and acidic residues" evidence="1">
    <location>
        <begin position="321"/>
        <end position="376"/>
    </location>
</feature>
<reference evidence="2 3" key="1">
    <citation type="submission" date="2019-09" db="EMBL/GenBank/DDBJ databases">
        <title>The hologenome of the rock-dwelling lichen Lasallia pustulata.</title>
        <authorList>
            <person name="Greshake Tzovaras B."/>
            <person name="Segers F."/>
            <person name="Bicker A."/>
            <person name="Dal Grande F."/>
            <person name="Otte J."/>
            <person name="Hankeln T."/>
            <person name="Schmitt I."/>
            <person name="Ebersberger I."/>
        </authorList>
    </citation>
    <scope>NUCLEOTIDE SEQUENCE [LARGE SCALE GENOMIC DNA]</scope>
    <source>
        <strain evidence="2">A1-1</strain>
    </source>
</reference>
<feature type="compositionally biased region" description="Polar residues" evidence="1">
    <location>
        <begin position="729"/>
        <end position="746"/>
    </location>
</feature>
<feature type="compositionally biased region" description="Polar residues" evidence="1">
    <location>
        <begin position="14"/>
        <end position="27"/>
    </location>
</feature>
<dbReference type="Proteomes" id="UP000324767">
    <property type="component" value="Unassembled WGS sequence"/>
</dbReference>
<evidence type="ECO:0000256" key="1">
    <source>
        <dbReference type="SAM" id="MobiDB-lite"/>
    </source>
</evidence>
<dbReference type="EMBL" id="VXIT01000011">
    <property type="protein sequence ID" value="KAA6409231.1"/>
    <property type="molecule type" value="Genomic_DNA"/>
</dbReference>
<dbReference type="AlphaFoldDB" id="A0A5M8PIJ6"/>
<organism evidence="2 3">
    <name type="scientific">Lasallia pustulata</name>
    <dbReference type="NCBI Taxonomy" id="136370"/>
    <lineage>
        <taxon>Eukaryota</taxon>
        <taxon>Fungi</taxon>
        <taxon>Dikarya</taxon>
        <taxon>Ascomycota</taxon>
        <taxon>Pezizomycotina</taxon>
        <taxon>Lecanoromycetes</taxon>
        <taxon>OSLEUM clade</taxon>
        <taxon>Umbilicariomycetidae</taxon>
        <taxon>Umbilicariales</taxon>
        <taxon>Umbilicariaceae</taxon>
        <taxon>Lasallia</taxon>
    </lineage>
</organism>
<gene>
    <name evidence="2" type="ORF">FRX48_06784</name>
</gene>
<feature type="compositionally biased region" description="Basic and acidic residues" evidence="1">
    <location>
        <begin position="177"/>
        <end position="188"/>
    </location>
</feature>
<name>A0A5M8PIJ6_9LECA</name>
<proteinExistence type="predicted"/>
<evidence type="ECO:0000313" key="2">
    <source>
        <dbReference type="EMBL" id="KAA6409231.1"/>
    </source>
</evidence>
<feature type="region of interest" description="Disordered" evidence="1">
    <location>
        <begin position="495"/>
        <end position="621"/>
    </location>
</feature>
<feature type="region of interest" description="Disordered" evidence="1">
    <location>
        <begin position="258"/>
        <end position="300"/>
    </location>
</feature>
<sequence>MGLWPFGRSKKKTSSATGETHMGTSKGKTPEGSDQDPGNTMTDVNASRLGRKVSRRESLRAKGNPSRKLKKPQQSRAREPEKRAPLPAQTSQPQAAFIEPEQSGEKVHLPDANAQSSRPLAGPPKDRGDIPSYYFQNPASQTSIQAEQFTALPRVPTLRAKRSAYDPSSPRRKSSKKKADDNAREQEIKAMSAILPVSKRPTSHASGLLARESKRIPGGLNRNFERPTSEVSIPLPESVHSSMSEMSDRHAFKISALDALSPRPTIRYSENSRHAAGASPLGPSRASTRKEKRATLPEVTVKSGKRIDDLADDLDAGSLRELMERDQRRREKKRGLDQERLQRKLQRKAEKQREYGRRDQEAAHDPLRKNLERGAAGRETVGLGFGEASTSAEDDERHLEPREEDETEAPASWPDDLSKEHLSTDNPFLDPVAGASGPHTYEPVLFEEREEPVVETAQAVRLSQASMLPPTPPIHPERAPSRLSQLIDLAGQSTPDIQEVPGHLEPLRRDSDASATASWTSFFKRGPRPNSLERGRKPVSEFSNTSRESFARQLPPGTFTRNVKARSGTPIRTQSRFKEDLPELPVSPPDSRVQSPEAPEQRPGSRAGTTSSPIPGMIGVASTTNAPLSLIHPAFREEVALSRQASFQAPSPDIPSSAILSQSLASVDSEASWLSGRPVKRTSQQKVESADSLLRRTQEAGVSDDEDRQDGKESFTPFTPAPEEGPTVGKTTTTGLQHEATSGTDRGNSDDDDEEDSALYPPPESQIIAGETWHSGVGRSPTVVRQDARVKSREGLLNYFQAGDESAGSSPSDNSPETERSPFVVPSEQSGFIHRAMSVDYGKRHARHISAGSARLLNLPARASGESKRLSSASGERSPLGPPSPVPLSTMKSSEH</sequence>
<comment type="caution">
    <text evidence="2">The sequence shown here is derived from an EMBL/GenBank/DDBJ whole genome shotgun (WGS) entry which is preliminary data.</text>
</comment>
<feature type="region of interest" description="Disordered" evidence="1">
    <location>
        <begin position="662"/>
        <end position="831"/>
    </location>
</feature>
<dbReference type="OrthoDB" id="4152802at2759"/>
<feature type="compositionally biased region" description="Polar residues" evidence="1">
    <location>
        <begin position="36"/>
        <end position="45"/>
    </location>
</feature>
<accession>A0A5M8PIJ6</accession>
<feature type="region of interest" description="Disordered" evidence="1">
    <location>
        <begin position="853"/>
        <end position="896"/>
    </location>
</feature>
<evidence type="ECO:0000313" key="3">
    <source>
        <dbReference type="Proteomes" id="UP000324767"/>
    </source>
</evidence>
<feature type="compositionally biased region" description="Polar residues" evidence="1">
    <location>
        <begin position="134"/>
        <end position="148"/>
    </location>
</feature>
<feature type="region of interest" description="Disordered" evidence="1">
    <location>
        <begin position="1"/>
        <end position="246"/>
    </location>
</feature>
<protein>
    <submittedName>
        <fullName evidence="2">Uncharacterized protein</fullName>
    </submittedName>
</protein>
<feature type="region of interest" description="Disordered" evidence="1">
    <location>
        <begin position="312"/>
        <end position="443"/>
    </location>
</feature>